<name>A0A2Z6SMM4_9GLOM</name>
<gene>
    <name evidence="2" type="ORF">RCL2_003037300</name>
    <name evidence="1" type="ORF">RclHR1_00080006</name>
</gene>
<sequence length="202" mass="23173">MLSYFLLFLYNKTLINKIKVDINNTNLRKTLICEKIILGVGNELIKFSKIIDYGKTGIIDRSNPISIESISLIYDACGMAIYQIENKHKNNLPLLLIVGWKVSMPFITKENKWFVFVGYETDINFPNEKSINKYLNENGNLGSNTLVFKAYSIAIDISINNGNDAQLNINIRNINRSYFGIIKKYCKTFKFSSKKIAIYSNI</sequence>
<accession>A0A2Z6SMM4</accession>
<evidence type="ECO:0000313" key="2">
    <source>
        <dbReference type="EMBL" id="GET04072.1"/>
    </source>
</evidence>
<evidence type="ECO:0000313" key="1">
    <source>
        <dbReference type="EMBL" id="GBC08229.1"/>
    </source>
</evidence>
<protein>
    <submittedName>
        <fullName evidence="1">Uncharacterized protein</fullName>
    </submittedName>
</protein>
<dbReference type="Proteomes" id="UP000615446">
    <property type="component" value="Unassembled WGS sequence"/>
</dbReference>
<organism evidence="1 3">
    <name type="scientific">Rhizophagus clarus</name>
    <dbReference type="NCBI Taxonomy" id="94130"/>
    <lineage>
        <taxon>Eukaryota</taxon>
        <taxon>Fungi</taxon>
        <taxon>Fungi incertae sedis</taxon>
        <taxon>Mucoromycota</taxon>
        <taxon>Glomeromycotina</taxon>
        <taxon>Glomeromycetes</taxon>
        <taxon>Glomerales</taxon>
        <taxon>Glomeraceae</taxon>
        <taxon>Rhizophagus</taxon>
    </lineage>
</organism>
<proteinExistence type="predicted"/>
<dbReference type="AlphaFoldDB" id="A0A2Z6SMM4"/>
<dbReference type="EMBL" id="BLAL01000338">
    <property type="protein sequence ID" value="GET04072.1"/>
    <property type="molecule type" value="Genomic_DNA"/>
</dbReference>
<keyword evidence="3" id="KW-1185">Reference proteome</keyword>
<dbReference type="Proteomes" id="UP000247702">
    <property type="component" value="Unassembled WGS sequence"/>
</dbReference>
<reference evidence="1 3" key="1">
    <citation type="submission" date="2017-11" db="EMBL/GenBank/DDBJ databases">
        <title>The genome of Rhizophagus clarus HR1 reveals common genetic basis of auxotrophy among arbuscular mycorrhizal fungi.</title>
        <authorList>
            <person name="Kobayashi Y."/>
        </authorList>
    </citation>
    <scope>NUCLEOTIDE SEQUENCE [LARGE SCALE GENOMIC DNA]</scope>
    <source>
        <strain evidence="1 3">HR1</strain>
    </source>
</reference>
<reference evidence="2" key="2">
    <citation type="submission" date="2019-10" db="EMBL/GenBank/DDBJ databases">
        <title>Conservation and host-specific expression of non-tandemly repeated heterogenous ribosome RNA gene in arbuscular mycorrhizal fungi.</title>
        <authorList>
            <person name="Maeda T."/>
            <person name="Kobayashi Y."/>
            <person name="Nakagawa T."/>
            <person name="Ezawa T."/>
            <person name="Yamaguchi K."/>
            <person name="Bino T."/>
            <person name="Nishimoto Y."/>
            <person name="Shigenobu S."/>
            <person name="Kawaguchi M."/>
        </authorList>
    </citation>
    <scope>NUCLEOTIDE SEQUENCE</scope>
    <source>
        <strain evidence="2">HR1</strain>
    </source>
</reference>
<dbReference type="EMBL" id="BEXD01004203">
    <property type="protein sequence ID" value="GBC08229.1"/>
    <property type="molecule type" value="Genomic_DNA"/>
</dbReference>
<comment type="caution">
    <text evidence="1">The sequence shown here is derived from an EMBL/GenBank/DDBJ whole genome shotgun (WGS) entry which is preliminary data.</text>
</comment>
<evidence type="ECO:0000313" key="3">
    <source>
        <dbReference type="Proteomes" id="UP000247702"/>
    </source>
</evidence>